<reference evidence="1" key="1">
    <citation type="submission" date="2024-03" db="EMBL/GenBank/DDBJ databases">
        <title>Human intestinal bacterial collection.</title>
        <authorList>
            <person name="Pauvert C."/>
            <person name="Hitch T.C.A."/>
            <person name="Clavel T."/>
        </authorList>
    </citation>
    <scope>NUCLEOTIDE SEQUENCE [LARGE SCALE GENOMIC DNA]</scope>
    <source>
        <strain evidence="1">CLA-AA-H89B</strain>
    </source>
</reference>
<evidence type="ECO:0000313" key="2">
    <source>
        <dbReference type="Proteomes" id="UP001546774"/>
    </source>
</evidence>
<gene>
    <name evidence="1" type="ORF">WMO37_09615</name>
</gene>
<dbReference type="Pfam" id="PF14070">
    <property type="entry name" value="YjfB_motility"/>
    <property type="match status" value="1"/>
</dbReference>
<name>A0ABV1H6G3_9FIRM</name>
<organism evidence="1 2">
    <name type="scientific">Lachnospira intestinalis</name>
    <dbReference type="NCBI Taxonomy" id="3133158"/>
    <lineage>
        <taxon>Bacteria</taxon>
        <taxon>Bacillati</taxon>
        <taxon>Bacillota</taxon>
        <taxon>Clostridia</taxon>
        <taxon>Lachnospirales</taxon>
        <taxon>Lachnospiraceae</taxon>
        <taxon>Lachnospira</taxon>
    </lineage>
</organism>
<dbReference type="Proteomes" id="UP001546774">
    <property type="component" value="Unassembled WGS sequence"/>
</dbReference>
<protein>
    <submittedName>
        <fullName evidence="1">YjfB family protein</fullName>
    </submittedName>
</protein>
<dbReference type="EMBL" id="JBBMFS010000007">
    <property type="protein sequence ID" value="MEQ2555261.1"/>
    <property type="molecule type" value="Genomic_DNA"/>
</dbReference>
<dbReference type="InterPro" id="IPR025906">
    <property type="entry name" value="YjfB_motility"/>
</dbReference>
<accession>A0ABV1H6G3</accession>
<proteinExistence type="predicted"/>
<keyword evidence="2" id="KW-1185">Reference proteome</keyword>
<sequence>MDIASLSTAMSTQNILNDVSVAMLSKSLDTVEDMGDGMVKIMESSVTPYLGQNIDYYV</sequence>
<comment type="caution">
    <text evidence="1">The sequence shown here is derived from an EMBL/GenBank/DDBJ whole genome shotgun (WGS) entry which is preliminary data.</text>
</comment>
<evidence type="ECO:0000313" key="1">
    <source>
        <dbReference type="EMBL" id="MEQ2555261.1"/>
    </source>
</evidence>